<evidence type="ECO:0000313" key="1">
    <source>
        <dbReference type="EMBL" id="GGV12736.1"/>
    </source>
</evidence>
<comment type="caution">
    <text evidence="1">The sequence shown here is derived from an EMBL/GenBank/DDBJ whole genome shotgun (WGS) entry which is preliminary data.</text>
</comment>
<organism evidence="1 2">
    <name type="scientific">Streptomyces filipinensis</name>
    <dbReference type="NCBI Taxonomy" id="66887"/>
    <lineage>
        <taxon>Bacteria</taxon>
        <taxon>Bacillati</taxon>
        <taxon>Actinomycetota</taxon>
        <taxon>Actinomycetes</taxon>
        <taxon>Kitasatosporales</taxon>
        <taxon>Streptomycetaceae</taxon>
        <taxon>Streptomyces</taxon>
    </lineage>
</organism>
<dbReference type="EMBL" id="BMTD01000015">
    <property type="protein sequence ID" value="GGV12736.1"/>
    <property type="molecule type" value="Genomic_DNA"/>
</dbReference>
<keyword evidence="2" id="KW-1185">Reference proteome</keyword>
<protein>
    <submittedName>
        <fullName evidence="1">Uncharacterized protein</fullName>
    </submittedName>
</protein>
<reference evidence="1" key="1">
    <citation type="journal article" date="2014" name="Int. J. Syst. Evol. Microbiol.">
        <title>Complete genome sequence of Corynebacterium casei LMG S-19264T (=DSM 44701T), isolated from a smear-ripened cheese.</title>
        <authorList>
            <consortium name="US DOE Joint Genome Institute (JGI-PGF)"/>
            <person name="Walter F."/>
            <person name="Albersmeier A."/>
            <person name="Kalinowski J."/>
            <person name="Ruckert C."/>
        </authorList>
    </citation>
    <scope>NUCLEOTIDE SEQUENCE</scope>
    <source>
        <strain evidence="1">JCM 4369</strain>
    </source>
</reference>
<accession>A0A918IGN8</accession>
<sequence>MNAITALVQGWAVEGASFVRHTLPWQSACCVLFIGGVMKTLSERSRRKTLLAITTQAPPGTVVTQEGGMGGPKMLIQVGGGSVSLPERDS</sequence>
<evidence type="ECO:0000313" key="2">
    <source>
        <dbReference type="Proteomes" id="UP000618795"/>
    </source>
</evidence>
<reference evidence="1" key="2">
    <citation type="submission" date="2020-09" db="EMBL/GenBank/DDBJ databases">
        <authorList>
            <person name="Sun Q."/>
            <person name="Ohkuma M."/>
        </authorList>
    </citation>
    <scope>NUCLEOTIDE SEQUENCE</scope>
    <source>
        <strain evidence="1">JCM 4369</strain>
    </source>
</reference>
<name>A0A918IGN8_9ACTN</name>
<gene>
    <name evidence="1" type="ORF">GCM10010260_59430</name>
</gene>
<dbReference type="Proteomes" id="UP000618795">
    <property type="component" value="Unassembled WGS sequence"/>
</dbReference>
<proteinExistence type="predicted"/>
<dbReference type="RefSeq" id="WP_191876556.1">
    <property type="nucleotide sequence ID" value="NZ_BMTD01000015.1"/>
</dbReference>
<dbReference type="AlphaFoldDB" id="A0A918IGN8"/>